<gene>
    <name evidence="4" type="ORF">PIN31115_05103</name>
</gene>
<evidence type="ECO:0000313" key="4">
    <source>
        <dbReference type="EMBL" id="VVE56765.1"/>
    </source>
</evidence>
<dbReference type="InterPro" id="IPR012340">
    <property type="entry name" value="NA-bd_OB-fold"/>
</dbReference>
<dbReference type="EMBL" id="CABPSI010000007">
    <property type="protein sequence ID" value="VVE56765.1"/>
    <property type="molecule type" value="Genomic_DNA"/>
</dbReference>
<name>A0A5E4Z8Q6_9BURK</name>
<dbReference type="RefSeq" id="WP_150686452.1">
    <property type="nucleotide sequence ID" value="NZ_CABPSI010000007.1"/>
</dbReference>
<evidence type="ECO:0000256" key="1">
    <source>
        <dbReference type="ARBA" id="ARBA00004496"/>
    </source>
</evidence>
<protein>
    <submittedName>
        <fullName evidence="4">Cold-shock protein</fullName>
    </submittedName>
</protein>
<dbReference type="SUPFAM" id="SSF50249">
    <property type="entry name" value="Nucleic acid-binding proteins"/>
    <property type="match status" value="1"/>
</dbReference>
<dbReference type="SMART" id="SM00357">
    <property type="entry name" value="CSP"/>
    <property type="match status" value="1"/>
</dbReference>
<dbReference type="GO" id="GO:0005829">
    <property type="term" value="C:cytosol"/>
    <property type="evidence" value="ECO:0007669"/>
    <property type="project" value="UniProtKB-ARBA"/>
</dbReference>
<comment type="subcellular location">
    <subcellularLocation>
        <location evidence="1">Cytoplasm</location>
    </subcellularLocation>
</comment>
<evidence type="ECO:0000259" key="3">
    <source>
        <dbReference type="PROSITE" id="PS51857"/>
    </source>
</evidence>
<dbReference type="InterPro" id="IPR002059">
    <property type="entry name" value="CSP_DNA-bd"/>
</dbReference>
<dbReference type="PROSITE" id="PS51857">
    <property type="entry name" value="CSD_2"/>
    <property type="match status" value="1"/>
</dbReference>
<dbReference type="AlphaFoldDB" id="A0A5E4Z8Q6"/>
<dbReference type="InterPro" id="IPR011129">
    <property type="entry name" value="CSD"/>
</dbReference>
<keyword evidence="2" id="KW-0963">Cytoplasm</keyword>
<dbReference type="Gene3D" id="2.40.50.140">
    <property type="entry name" value="Nucleic acid-binding proteins"/>
    <property type="match status" value="1"/>
</dbReference>
<dbReference type="InterPro" id="IPR012156">
    <property type="entry name" value="Cold_shock_CspA"/>
</dbReference>
<reference evidence="4 5" key="1">
    <citation type="submission" date="2019-08" db="EMBL/GenBank/DDBJ databases">
        <authorList>
            <person name="Peeters C."/>
        </authorList>
    </citation>
    <scope>NUCLEOTIDE SEQUENCE [LARGE SCALE GENOMIC DNA]</scope>
    <source>
        <strain evidence="4 5">LMG 31115</strain>
    </source>
</reference>
<organism evidence="4 5">
    <name type="scientific">Pandoraea iniqua</name>
    <dbReference type="NCBI Taxonomy" id="2508288"/>
    <lineage>
        <taxon>Bacteria</taxon>
        <taxon>Pseudomonadati</taxon>
        <taxon>Pseudomonadota</taxon>
        <taxon>Betaproteobacteria</taxon>
        <taxon>Burkholderiales</taxon>
        <taxon>Burkholderiaceae</taxon>
        <taxon>Pandoraea</taxon>
    </lineage>
</organism>
<dbReference type="Proteomes" id="UP000333828">
    <property type="component" value="Unassembled WGS sequence"/>
</dbReference>
<accession>A0A5E4Z8Q6</accession>
<sequence>MPTGTVNWYKDSKGGYITPDNGGADIFFYRTGIVDYERLTVSVGMHVEYDVIQSRPGPEAIKIKAVATAK</sequence>
<dbReference type="GO" id="GO:0003676">
    <property type="term" value="F:nucleic acid binding"/>
    <property type="evidence" value="ECO:0007669"/>
    <property type="project" value="InterPro"/>
</dbReference>
<keyword evidence="5" id="KW-1185">Reference proteome</keyword>
<proteinExistence type="predicted"/>
<dbReference type="PIRSF" id="PIRSF002599">
    <property type="entry name" value="Cold_shock_A"/>
    <property type="match status" value="1"/>
</dbReference>
<feature type="domain" description="CSD" evidence="3">
    <location>
        <begin position="1"/>
        <end position="65"/>
    </location>
</feature>
<evidence type="ECO:0000256" key="2">
    <source>
        <dbReference type="ARBA" id="ARBA00022490"/>
    </source>
</evidence>
<dbReference type="Pfam" id="PF00313">
    <property type="entry name" value="CSD"/>
    <property type="match status" value="1"/>
</dbReference>
<evidence type="ECO:0000313" key="5">
    <source>
        <dbReference type="Proteomes" id="UP000333828"/>
    </source>
</evidence>